<dbReference type="PANTHER" id="PTHR30204:SF83">
    <property type="entry name" value="TRANSCRIPTIONAL REGULATOR, MERR FAMILY"/>
    <property type="match status" value="1"/>
</dbReference>
<dbReference type="PROSITE" id="PS50937">
    <property type="entry name" value="HTH_MERR_2"/>
    <property type="match status" value="1"/>
</dbReference>
<name>A0A9D1MVY1_9FIRM</name>
<dbReference type="Pfam" id="PF13411">
    <property type="entry name" value="MerR_1"/>
    <property type="match status" value="1"/>
</dbReference>
<dbReference type="PROSITE" id="PS00552">
    <property type="entry name" value="HTH_MERR_1"/>
    <property type="match status" value="1"/>
</dbReference>
<dbReference type="PRINTS" id="PR00040">
    <property type="entry name" value="HTHMERR"/>
</dbReference>
<protein>
    <submittedName>
        <fullName evidence="4">MerR family transcriptional regulator</fullName>
    </submittedName>
</protein>
<evidence type="ECO:0000313" key="5">
    <source>
        <dbReference type="Proteomes" id="UP000824125"/>
    </source>
</evidence>
<dbReference type="GO" id="GO:0003700">
    <property type="term" value="F:DNA-binding transcription factor activity"/>
    <property type="evidence" value="ECO:0007669"/>
    <property type="project" value="InterPro"/>
</dbReference>
<dbReference type="InterPro" id="IPR000551">
    <property type="entry name" value="MerR-type_HTH_dom"/>
</dbReference>
<dbReference type="GO" id="GO:0003677">
    <property type="term" value="F:DNA binding"/>
    <property type="evidence" value="ECO:0007669"/>
    <property type="project" value="UniProtKB-KW"/>
</dbReference>
<sequence length="143" mass="16745">MFYSIGEVAGMTGVAVSTLRYYDREGFFPEMSRSSGGIRVFSEKEIQTLRVVECLKHAGMSIKDIKEFLVWCQQGDASLQKRHDMFHRRLQEVDKQIEALQNTRRMLEYKCWYYDTALEKGSEAAVRQLPDEEVPPKLRPYRL</sequence>
<dbReference type="Proteomes" id="UP000824125">
    <property type="component" value="Unassembled WGS sequence"/>
</dbReference>
<dbReference type="SUPFAM" id="SSF46955">
    <property type="entry name" value="Putative DNA-binding domain"/>
    <property type="match status" value="1"/>
</dbReference>
<evidence type="ECO:0000256" key="1">
    <source>
        <dbReference type="ARBA" id="ARBA00023125"/>
    </source>
</evidence>
<organism evidence="4 5">
    <name type="scientific">Candidatus Scybalenecus merdavium</name>
    <dbReference type="NCBI Taxonomy" id="2840939"/>
    <lineage>
        <taxon>Bacteria</taxon>
        <taxon>Bacillati</taxon>
        <taxon>Bacillota</taxon>
        <taxon>Clostridia</taxon>
        <taxon>Eubacteriales</taxon>
        <taxon>Oscillospiraceae</taxon>
        <taxon>Oscillospiraceae incertae sedis</taxon>
        <taxon>Candidatus Scybalenecus</taxon>
    </lineage>
</organism>
<dbReference type="CDD" id="cd01109">
    <property type="entry name" value="HTH_YyaN"/>
    <property type="match status" value="1"/>
</dbReference>
<proteinExistence type="predicted"/>
<reference evidence="4" key="2">
    <citation type="journal article" date="2021" name="PeerJ">
        <title>Extensive microbial diversity within the chicken gut microbiome revealed by metagenomics and culture.</title>
        <authorList>
            <person name="Gilroy R."/>
            <person name="Ravi A."/>
            <person name="Getino M."/>
            <person name="Pursley I."/>
            <person name="Horton D.L."/>
            <person name="Alikhan N.F."/>
            <person name="Baker D."/>
            <person name="Gharbi K."/>
            <person name="Hall N."/>
            <person name="Watson M."/>
            <person name="Adriaenssens E.M."/>
            <person name="Foster-Nyarko E."/>
            <person name="Jarju S."/>
            <person name="Secka A."/>
            <person name="Antonio M."/>
            <person name="Oren A."/>
            <person name="Chaudhuri R.R."/>
            <person name="La Ragione R."/>
            <person name="Hildebrand F."/>
            <person name="Pallen M.J."/>
        </authorList>
    </citation>
    <scope>NUCLEOTIDE SEQUENCE</scope>
    <source>
        <strain evidence="4">CHK176-6737</strain>
    </source>
</reference>
<dbReference type="SMART" id="SM00422">
    <property type="entry name" value="HTH_MERR"/>
    <property type="match status" value="1"/>
</dbReference>
<accession>A0A9D1MVY1</accession>
<feature type="coiled-coil region" evidence="2">
    <location>
        <begin position="83"/>
        <end position="110"/>
    </location>
</feature>
<evidence type="ECO:0000256" key="2">
    <source>
        <dbReference type="SAM" id="Coils"/>
    </source>
</evidence>
<evidence type="ECO:0000313" key="4">
    <source>
        <dbReference type="EMBL" id="HIU69870.1"/>
    </source>
</evidence>
<dbReference type="InterPro" id="IPR009061">
    <property type="entry name" value="DNA-bd_dom_put_sf"/>
</dbReference>
<dbReference type="EMBL" id="DVNM01000045">
    <property type="protein sequence ID" value="HIU69870.1"/>
    <property type="molecule type" value="Genomic_DNA"/>
</dbReference>
<evidence type="ECO:0000259" key="3">
    <source>
        <dbReference type="PROSITE" id="PS50937"/>
    </source>
</evidence>
<reference evidence="4" key="1">
    <citation type="submission" date="2020-10" db="EMBL/GenBank/DDBJ databases">
        <authorList>
            <person name="Gilroy R."/>
        </authorList>
    </citation>
    <scope>NUCLEOTIDE SEQUENCE</scope>
    <source>
        <strain evidence="4">CHK176-6737</strain>
    </source>
</reference>
<dbReference type="PANTHER" id="PTHR30204">
    <property type="entry name" value="REDOX-CYCLING DRUG-SENSING TRANSCRIPTIONAL ACTIVATOR SOXR"/>
    <property type="match status" value="1"/>
</dbReference>
<keyword evidence="1" id="KW-0238">DNA-binding</keyword>
<dbReference type="InterPro" id="IPR047057">
    <property type="entry name" value="MerR_fam"/>
</dbReference>
<comment type="caution">
    <text evidence="4">The sequence shown here is derived from an EMBL/GenBank/DDBJ whole genome shotgun (WGS) entry which is preliminary data.</text>
</comment>
<gene>
    <name evidence="4" type="ORF">IAD23_07940</name>
</gene>
<dbReference type="AlphaFoldDB" id="A0A9D1MVY1"/>
<dbReference type="Gene3D" id="1.10.1660.10">
    <property type="match status" value="1"/>
</dbReference>
<feature type="domain" description="HTH merR-type" evidence="3">
    <location>
        <begin position="1"/>
        <end position="71"/>
    </location>
</feature>
<keyword evidence="2" id="KW-0175">Coiled coil</keyword>